<dbReference type="GO" id="GO:0016301">
    <property type="term" value="F:kinase activity"/>
    <property type="evidence" value="ECO:0007669"/>
    <property type="project" value="UniProtKB-KW"/>
</dbReference>
<dbReference type="Proteomes" id="UP001596302">
    <property type="component" value="Unassembled WGS sequence"/>
</dbReference>
<gene>
    <name evidence="3" type="ORF">ACFQE5_18020</name>
</gene>
<dbReference type="Gene3D" id="3.30.200.20">
    <property type="entry name" value="Phosphorylase Kinase, domain 1"/>
    <property type="match status" value="1"/>
</dbReference>
<dbReference type="EMBL" id="JBHSQW010000035">
    <property type="protein sequence ID" value="MFC5996106.1"/>
    <property type="molecule type" value="Genomic_DNA"/>
</dbReference>
<protein>
    <submittedName>
        <fullName evidence="3">Protein kinase family protein</fullName>
    </submittedName>
</protein>
<reference evidence="4" key="1">
    <citation type="journal article" date="2019" name="Int. J. Syst. Evol. Microbiol.">
        <title>The Global Catalogue of Microorganisms (GCM) 10K type strain sequencing project: providing services to taxonomists for standard genome sequencing and annotation.</title>
        <authorList>
            <consortium name="The Broad Institute Genomics Platform"/>
            <consortium name="The Broad Institute Genome Sequencing Center for Infectious Disease"/>
            <person name="Wu L."/>
            <person name="Ma J."/>
        </authorList>
    </citation>
    <scope>NUCLEOTIDE SEQUENCE [LARGE SCALE GENOMIC DNA]</scope>
    <source>
        <strain evidence="4">CCM 8391</strain>
    </source>
</reference>
<keyword evidence="3" id="KW-0418">Kinase</keyword>
<keyword evidence="3" id="KW-0808">Transferase</keyword>
<keyword evidence="2" id="KW-1133">Transmembrane helix</keyword>
<feature type="region of interest" description="Disordered" evidence="1">
    <location>
        <begin position="1"/>
        <end position="48"/>
    </location>
</feature>
<organism evidence="3 4">
    <name type="scientific">Pseudonocardia hispaniensis</name>
    <dbReference type="NCBI Taxonomy" id="904933"/>
    <lineage>
        <taxon>Bacteria</taxon>
        <taxon>Bacillati</taxon>
        <taxon>Actinomycetota</taxon>
        <taxon>Actinomycetes</taxon>
        <taxon>Pseudonocardiales</taxon>
        <taxon>Pseudonocardiaceae</taxon>
        <taxon>Pseudonocardia</taxon>
    </lineage>
</organism>
<comment type="caution">
    <text evidence="3">The sequence shown here is derived from an EMBL/GenBank/DDBJ whole genome shotgun (WGS) entry which is preliminary data.</text>
</comment>
<accession>A0ABW1J5Q3</accession>
<proteinExistence type="predicted"/>
<name>A0ABW1J5Q3_9PSEU</name>
<evidence type="ECO:0000313" key="4">
    <source>
        <dbReference type="Proteomes" id="UP001596302"/>
    </source>
</evidence>
<feature type="transmembrane region" description="Helical" evidence="2">
    <location>
        <begin position="349"/>
        <end position="369"/>
    </location>
</feature>
<evidence type="ECO:0000256" key="2">
    <source>
        <dbReference type="SAM" id="Phobius"/>
    </source>
</evidence>
<feature type="region of interest" description="Disordered" evidence="1">
    <location>
        <begin position="384"/>
        <end position="407"/>
    </location>
</feature>
<feature type="compositionally biased region" description="Basic and acidic residues" evidence="1">
    <location>
        <begin position="26"/>
        <end position="40"/>
    </location>
</feature>
<dbReference type="Gene3D" id="1.10.510.10">
    <property type="entry name" value="Transferase(Phosphotransferase) domain 1"/>
    <property type="match status" value="1"/>
</dbReference>
<feature type="region of interest" description="Disordered" evidence="1">
    <location>
        <begin position="315"/>
        <end position="343"/>
    </location>
</feature>
<feature type="compositionally biased region" description="Basic and acidic residues" evidence="1">
    <location>
        <begin position="334"/>
        <end position="343"/>
    </location>
</feature>
<evidence type="ECO:0000313" key="3">
    <source>
        <dbReference type="EMBL" id="MFC5996106.1"/>
    </source>
</evidence>
<keyword evidence="4" id="KW-1185">Reference proteome</keyword>
<keyword evidence="2" id="KW-0472">Membrane</keyword>
<evidence type="ECO:0000256" key="1">
    <source>
        <dbReference type="SAM" id="MobiDB-lite"/>
    </source>
</evidence>
<dbReference type="RefSeq" id="WP_379586583.1">
    <property type="nucleotide sequence ID" value="NZ_JBHSQW010000035.1"/>
</dbReference>
<keyword evidence="2" id="KW-0812">Transmembrane</keyword>
<sequence>MSGQTEQRPAIARSMVTATVVPEQNRITDEPDHRPPHPEPNRSGPGTMLAGRYRLHVRVGAQPRAGVEFWQAEDIVLQRDVAVTVLRRLAGDPQSDDPDGTARAGEMIVRALRAGCFEHPGCARLLDVLAPGTGGMPPDVLGAAVAEWVPGQSLAEFVSGGLIKPVKAARILEPLASAAEAAHQRGLTLGCDDPQRIRITPDGRAQLCFLLTRPDVSLAEDVRGLGGLLYALLTSRWPLSVADAARAGLATADHAADGNGPVAPSALRPGVPVELDALASGTLGSSDSPVTRVHTAAAVHRTLAEVCAEADRNALFPPAHDGVPPEPEDVWQDGGRRRQATDPGRRRKLAIGLALLGAGMLVVLGYLGVQLGAMFGDSSGPRIVVGSPVPPSDAATTQPTPADDSTRSVAAAGVEVFDPTGDPDNAGRISRVIDGNLSTSWRTYAYRQQFPALKPGVGIMVSFASAVQLSSLSIDSPSAGSVVQIRSAPAAEAPFNETVPITEVTLGSGATQVSLADSQPVQHLLIWITKLGGGGEENATEINELRFQRVGH</sequence>
<dbReference type="CDD" id="cd13973">
    <property type="entry name" value="PK_MviN-like"/>
    <property type="match status" value="1"/>
</dbReference>